<keyword evidence="6" id="KW-0804">Transcription</keyword>
<dbReference type="InterPro" id="IPR046327">
    <property type="entry name" value="HXA1/B1/D1"/>
</dbReference>
<evidence type="ECO:0000256" key="5">
    <source>
        <dbReference type="ARBA" id="ARBA00023155"/>
    </source>
</evidence>
<sequence>MSAFLDYSVVGAGDGGGSCAITTFHADHGITSFQSCAVALGNAPDAGGACQAPGGALGAAYGAHGFYSHYTLSPEVDSAVGLAQCGPLLYPGNVSSSAAQHQHHPPPPHHHPHHLQRQGYGGGGAHLPYAAHNHVTFGHGQDQTGLTFVPAGCAAHHEACCSPLAEGACPALTFDWMKVKRNPPKTGKLGEFGFSGQPNTVRTNFTTKQLTELEKEFHFNKYLTRARRVEIAAALQLNETQVKIWFQNRRMKQKKREKEGLLPQTPPEAGDSTDKAEDTSARSTPSPDSADHFS</sequence>
<dbReference type="GO" id="GO:0000978">
    <property type="term" value="F:RNA polymerase II cis-regulatory region sequence-specific DNA binding"/>
    <property type="evidence" value="ECO:0007669"/>
    <property type="project" value="TreeGrafter"/>
</dbReference>
<evidence type="ECO:0000313" key="14">
    <source>
        <dbReference type="Proteomes" id="UP000694580"/>
    </source>
</evidence>
<dbReference type="GO" id="GO:0005634">
    <property type="term" value="C:nucleus"/>
    <property type="evidence" value="ECO:0007669"/>
    <property type="project" value="UniProtKB-SubCell"/>
</dbReference>
<feature type="DNA-binding region" description="Homeobox" evidence="9">
    <location>
        <begin position="198"/>
        <end position="257"/>
    </location>
</feature>
<dbReference type="AlphaFoldDB" id="A0AAY4BEB5"/>
<evidence type="ECO:0000256" key="6">
    <source>
        <dbReference type="ARBA" id="ARBA00023163"/>
    </source>
</evidence>
<dbReference type="InterPro" id="IPR017970">
    <property type="entry name" value="Homeobox_CS"/>
</dbReference>
<evidence type="ECO:0000256" key="2">
    <source>
        <dbReference type="ARBA" id="ARBA00022473"/>
    </source>
</evidence>
<dbReference type="CDD" id="cd00086">
    <property type="entry name" value="homeodomain"/>
    <property type="match status" value="1"/>
</dbReference>
<evidence type="ECO:0000259" key="12">
    <source>
        <dbReference type="PROSITE" id="PS50071"/>
    </source>
</evidence>
<dbReference type="PROSITE" id="PS50071">
    <property type="entry name" value="HOMEOBOX_2"/>
    <property type="match status" value="1"/>
</dbReference>
<accession>A0AAY4BEB5</accession>
<dbReference type="GO" id="GO:0000981">
    <property type="term" value="F:DNA-binding transcription factor activity, RNA polymerase II-specific"/>
    <property type="evidence" value="ECO:0007669"/>
    <property type="project" value="InterPro"/>
</dbReference>
<evidence type="ECO:0000313" key="13">
    <source>
        <dbReference type="Ensembl" id="ENSDCDP00010019235.1"/>
    </source>
</evidence>
<feature type="compositionally biased region" description="Basic residues" evidence="11">
    <location>
        <begin position="101"/>
        <end position="116"/>
    </location>
</feature>
<dbReference type="InterPro" id="IPR009057">
    <property type="entry name" value="Homeodomain-like_sf"/>
</dbReference>
<keyword evidence="14" id="KW-1185">Reference proteome</keyword>
<dbReference type="PANTHER" id="PTHR45946">
    <property type="entry name" value="HOMEOBOX PROTEIN ROUGH-RELATED"/>
    <property type="match status" value="1"/>
</dbReference>
<evidence type="ECO:0000256" key="1">
    <source>
        <dbReference type="ARBA" id="ARBA00004123"/>
    </source>
</evidence>
<evidence type="ECO:0000256" key="7">
    <source>
        <dbReference type="ARBA" id="ARBA00023242"/>
    </source>
</evidence>
<keyword evidence="7 9" id="KW-0539">Nucleus</keyword>
<dbReference type="Ensembl" id="ENSDCDT00010020342.1">
    <property type="protein sequence ID" value="ENSDCDP00010019235.1"/>
    <property type="gene ID" value="ENSDCDG00010008711.1"/>
</dbReference>
<dbReference type="GeneTree" id="ENSGT00940000157315"/>
<comment type="similarity">
    <text evidence="8">Belongs to the Antp homeobox family. Labial subfamily.</text>
</comment>
<keyword evidence="4 9" id="KW-0238">DNA-binding</keyword>
<dbReference type="InterPro" id="IPR001356">
    <property type="entry name" value="HD"/>
</dbReference>
<keyword evidence="5 9" id="KW-0371">Homeobox</keyword>
<dbReference type="Pfam" id="PF00046">
    <property type="entry name" value="Homeodomain"/>
    <property type="match status" value="1"/>
</dbReference>
<dbReference type="PRINTS" id="PR00024">
    <property type="entry name" value="HOMEOBOX"/>
</dbReference>
<evidence type="ECO:0000256" key="11">
    <source>
        <dbReference type="SAM" id="MobiDB-lite"/>
    </source>
</evidence>
<evidence type="ECO:0000256" key="9">
    <source>
        <dbReference type="PROSITE-ProRule" id="PRU00108"/>
    </source>
</evidence>
<reference evidence="13" key="2">
    <citation type="submission" date="2025-08" db="UniProtKB">
        <authorList>
            <consortium name="Ensembl"/>
        </authorList>
    </citation>
    <scope>IDENTIFICATION</scope>
</reference>
<dbReference type="PANTHER" id="PTHR45946:SF3">
    <property type="entry name" value="HOMEOBOX PROTEIN HOX-A1"/>
    <property type="match status" value="1"/>
</dbReference>
<dbReference type="RefSeq" id="XP_028847111.1">
    <property type="nucleotide sequence ID" value="XM_028991278.1"/>
</dbReference>
<keyword evidence="2" id="KW-0217">Developmental protein</keyword>
<protein>
    <recommendedName>
        <fullName evidence="12">Homeobox domain-containing protein</fullName>
    </recommendedName>
</protein>
<dbReference type="Gene3D" id="1.10.10.60">
    <property type="entry name" value="Homeodomain-like"/>
    <property type="match status" value="1"/>
</dbReference>
<gene>
    <name evidence="13" type="primary">LOC114796787</name>
</gene>
<dbReference type="InterPro" id="IPR020479">
    <property type="entry name" value="HD_metazoa"/>
</dbReference>
<comment type="subcellular location">
    <subcellularLocation>
        <location evidence="1 9 10">Nucleus</location>
    </subcellularLocation>
</comment>
<dbReference type="SMART" id="SM00389">
    <property type="entry name" value="HOX"/>
    <property type="match status" value="1"/>
</dbReference>
<dbReference type="FunFam" id="1.10.10.60:FF:000113">
    <property type="entry name" value="homeobox protein Hox-B1"/>
    <property type="match status" value="1"/>
</dbReference>
<dbReference type="SUPFAM" id="SSF46689">
    <property type="entry name" value="Homeodomain-like"/>
    <property type="match status" value="1"/>
</dbReference>
<dbReference type="Proteomes" id="UP000694580">
    <property type="component" value="Chromosome 9"/>
</dbReference>
<reference evidence="13" key="3">
    <citation type="submission" date="2025-09" db="UniProtKB">
        <authorList>
            <consortium name="Ensembl"/>
        </authorList>
    </citation>
    <scope>IDENTIFICATION</scope>
</reference>
<dbReference type="GeneID" id="114796787"/>
<feature type="region of interest" description="Disordered" evidence="11">
    <location>
        <begin position="250"/>
        <end position="294"/>
    </location>
</feature>
<reference evidence="13 14" key="1">
    <citation type="submission" date="2020-06" db="EMBL/GenBank/DDBJ databases">
        <authorList>
            <consortium name="Wellcome Sanger Institute Data Sharing"/>
        </authorList>
    </citation>
    <scope>NUCLEOTIDE SEQUENCE [LARGE SCALE GENOMIC DNA]</scope>
</reference>
<feature type="region of interest" description="Disordered" evidence="11">
    <location>
        <begin position="95"/>
        <end position="123"/>
    </location>
</feature>
<evidence type="ECO:0000256" key="3">
    <source>
        <dbReference type="ARBA" id="ARBA00023015"/>
    </source>
</evidence>
<name>A0AAY4BEB5_9TELE</name>
<evidence type="ECO:0000256" key="8">
    <source>
        <dbReference type="ARBA" id="ARBA00029448"/>
    </source>
</evidence>
<organism evidence="13 14">
    <name type="scientific">Denticeps clupeoides</name>
    <name type="common">denticle herring</name>
    <dbReference type="NCBI Taxonomy" id="299321"/>
    <lineage>
        <taxon>Eukaryota</taxon>
        <taxon>Metazoa</taxon>
        <taxon>Chordata</taxon>
        <taxon>Craniata</taxon>
        <taxon>Vertebrata</taxon>
        <taxon>Euteleostomi</taxon>
        <taxon>Actinopterygii</taxon>
        <taxon>Neopterygii</taxon>
        <taxon>Teleostei</taxon>
        <taxon>Clupei</taxon>
        <taxon>Clupeiformes</taxon>
        <taxon>Denticipitoidei</taxon>
        <taxon>Denticipitidae</taxon>
        <taxon>Denticeps</taxon>
    </lineage>
</organism>
<evidence type="ECO:0000256" key="10">
    <source>
        <dbReference type="RuleBase" id="RU000682"/>
    </source>
</evidence>
<evidence type="ECO:0000256" key="4">
    <source>
        <dbReference type="ARBA" id="ARBA00023125"/>
    </source>
</evidence>
<feature type="domain" description="Homeobox" evidence="12">
    <location>
        <begin position="196"/>
        <end position="256"/>
    </location>
</feature>
<proteinExistence type="inferred from homology"/>
<dbReference type="PROSITE" id="PS00027">
    <property type="entry name" value="HOMEOBOX_1"/>
    <property type="match status" value="1"/>
</dbReference>
<keyword evidence="3" id="KW-0805">Transcription regulation</keyword>